<dbReference type="AlphaFoldDB" id="A0A1U7GXI2"/>
<dbReference type="OrthoDB" id="517257at2"/>
<keyword evidence="3" id="KW-1185">Reference proteome</keyword>
<comment type="caution">
    <text evidence="2">The sequence shown here is derived from an EMBL/GenBank/DDBJ whole genome shotgun (WGS) entry which is preliminary data.</text>
</comment>
<sequence length="124" mass="13486">MYYYPSQPPYLLLIIGLFAALTSGLALAGTLKVIVNKWQSDGAEKSSTQLSIKQLSVPFLGITVGVALFMCSGFEIFGFPPLLAYAVGIPVTILTSLLVWFQLGSMMSFVERRGIQSLDLDSMN</sequence>
<name>A0A1U7GXI2_9CYAN</name>
<gene>
    <name evidence="2" type="ORF">NIES592_15600</name>
</gene>
<proteinExistence type="predicted"/>
<dbReference type="RefSeq" id="WP_073556228.1">
    <property type="nucleotide sequence ID" value="NZ_MRCA01000008.1"/>
</dbReference>
<dbReference type="Proteomes" id="UP000186391">
    <property type="component" value="Unassembled WGS sequence"/>
</dbReference>
<evidence type="ECO:0000313" key="3">
    <source>
        <dbReference type="Proteomes" id="UP000186391"/>
    </source>
</evidence>
<feature type="transmembrane region" description="Helical" evidence="1">
    <location>
        <begin position="12"/>
        <end position="35"/>
    </location>
</feature>
<reference evidence="2 3" key="1">
    <citation type="submission" date="2016-11" db="EMBL/GenBank/DDBJ databases">
        <title>Draft Genome Sequences of Nine Cyanobacterial Strains from Diverse Habitats.</title>
        <authorList>
            <person name="Zhu T."/>
            <person name="Hou S."/>
            <person name="Lu X."/>
            <person name="Hess W.R."/>
        </authorList>
    </citation>
    <scope>NUCLEOTIDE SEQUENCE [LARGE SCALE GENOMIC DNA]</scope>
    <source>
        <strain evidence="2 3">NIES-592</strain>
    </source>
</reference>
<evidence type="ECO:0000256" key="1">
    <source>
        <dbReference type="SAM" id="Phobius"/>
    </source>
</evidence>
<evidence type="ECO:0000313" key="2">
    <source>
        <dbReference type="EMBL" id="OKH13054.1"/>
    </source>
</evidence>
<protein>
    <submittedName>
        <fullName evidence="2">Uncharacterized protein</fullName>
    </submittedName>
</protein>
<keyword evidence="1" id="KW-0472">Membrane</keyword>
<keyword evidence="1" id="KW-1133">Transmembrane helix</keyword>
<keyword evidence="1" id="KW-0812">Transmembrane</keyword>
<feature type="transmembrane region" description="Helical" evidence="1">
    <location>
        <begin position="55"/>
        <end position="77"/>
    </location>
</feature>
<feature type="transmembrane region" description="Helical" evidence="1">
    <location>
        <begin position="83"/>
        <end position="103"/>
    </location>
</feature>
<dbReference type="EMBL" id="MRCA01000008">
    <property type="protein sequence ID" value="OKH13054.1"/>
    <property type="molecule type" value="Genomic_DNA"/>
</dbReference>
<organism evidence="2 3">
    <name type="scientific">Fischerella major NIES-592</name>
    <dbReference type="NCBI Taxonomy" id="210994"/>
    <lineage>
        <taxon>Bacteria</taxon>
        <taxon>Bacillati</taxon>
        <taxon>Cyanobacteriota</taxon>
        <taxon>Cyanophyceae</taxon>
        <taxon>Nostocales</taxon>
        <taxon>Hapalosiphonaceae</taxon>
        <taxon>Fischerella</taxon>
    </lineage>
</organism>
<accession>A0A1U7GXI2</accession>